<keyword evidence="4 6" id="KW-1133">Transmembrane helix</keyword>
<feature type="transmembrane region" description="Helical" evidence="6">
    <location>
        <begin position="293"/>
        <end position="313"/>
    </location>
</feature>
<dbReference type="PROSITE" id="PS50850">
    <property type="entry name" value="MFS"/>
    <property type="match status" value="1"/>
</dbReference>
<feature type="transmembrane region" description="Helical" evidence="6">
    <location>
        <begin position="63"/>
        <end position="81"/>
    </location>
</feature>
<evidence type="ECO:0000256" key="6">
    <source>
        <dbReference type="SAM" id="Phobius"/>
    </source>
</evidence>
<dbReference type="Proteomes" id="UP001213000">
    <property type="component" value="Unassembled WGS sequence"/>
</dbReference>
<dbReference type="Pfam" id="PF07690">
    <property type="entry name" value="MFS_1"/>
    <property type="match status" value="1"/>
</dbReference>
<feature type="transmembrane region" description="Helical" evidence="6">
    <location>
        <begin position="319"/>
        <end position="338"/>
    </location>
</feature>
<evidence type="ECO:0000256" key="1">
    <source>
        <dbReference type="ARBA" id="ARBA00004141"/>
    </source>
</evidence>
<evidence type="ECO:0000256" key="3">
    <source>
        <dbReference type="ARBA" id="ARBA00022692"/>
    </source>
</evidence>
<dbReference type="PANTHER" id="PTHR43791:SF57">
    <property type="entry name" value="MAJOR FACILITATOR SUPERFAMILY (MFS) PROFILE DOMAIN-CONTAINING PROTEIN"/>
    <property type="match status" value="1"/>
</dbReference>
<evidence type="ECO:0000313" key="8">
    <source>
        <dbReference type="EMBL" id="KAJ3576510.1"/>
    </source>
</evidence>
<name>A0AAD5W5L5_9AGAR</name>
<dbReference type="InterPro" id="IPR011701">
    <property type="entry name" value="MFS"/>
</dbReference>
<dbReference type="AlphaFoldDB" id="A0AAD5W5L5"/>
<organism evidence="8 9">
    <name type="scientific">Leucocoprinus birnbaumii</name>
    <dbReference type="NCBI Taxonomy" id="56174"/>
    <lineage>
        <taxon>Eukaryota</taxon>
        <taxon>Fungi</taxon>
        <taxon>Dikarya</taxon>
        <taxon>Basidiomycota</taxon>
        <taxon>Agaricomycotina</taxon>
        <taxon>Agaricomycetes</taxon>
        <taxon>Agaricomycetidae</taxon>
        <taxon>Agaricales</taxon>
        <taxon>Agaricineae</taxon>
        <taxon>Agaricaceae</taxon>
        <taxon>Leucocoprinus</taxon>
    </lineage>
</organism>
<sequence>MSSKPPTEVQAGPSEKFNAIGSHEMAHKTSLEAGPVGLSFLDRSNVGNARLAGLERDLDLQGLDYNIVLAVFFPFYVAAEIPSNIMMKRTSPSLWISLIMLVWGACMTLMGFVQSFTGLLFARMSLGLAEGGLFPDVAFYITLWYRRHETGFRIAVFFSAATLAGAFGGLLASGISKMDGIGGRPGWSCIFIIEGLITIIVAIVAKFVITDNPDSAGFLTSEEKTEVKMRLKKDTDDLATEYATRYIFDALRDWKIWVYSLILFGVGVPVYSISFFLPTILANIGYSHEKAQLMSVPPYVLGCLSTVTAGYVADKYNTRGPFIIGCNLIGISGLVMLISSQMLPIDRLCSSVFPNIPAPISWNSNNVGGSTKRAVAIGLQVGLGSLSGMISGFSFRPSDAPRYFAGYSLLIGTVTMSTVLSLIMHIYLTRENGRRNAAMAVRGLTLDDYTEEMKYHEREKGDYASFFRYTT</sequence>
<reference evidence="8" key="1">
    <citation type="submission" date="2022-07" db="EMBL/GenBank/DDBJ databases">
        <title>Genome Sequence of Leucocoprinus birnbaumii.</title>
        <authorList>
            <person name="Buettner E."/>
        </authorList>
    </citation>
    <scope>NUCLEOTIDE SEQUENCE</scope>
    <source>
        <strain evidence="8">VT141</strain>
    </source>
</reference>
<proteinExistence type="predicted"/>
<feature type="transmembrane region" description="Helical" evidence="6">
    <location>
        <begin position="256"/>
        <end position="281"/>
    </location>
</feature>
<comment type="subcellular location">
    <subcellularLocation>
        <location evidence="1">Membrane</location>
        <topology evidence="1">Multi-pass membrane protein</topology>
    </subcellularLocation>
</comment>
<feature type="transmembrane region" description="Helical" evidence="6">
    <location>
        <begin position="187"/>
        <end position="209"/>
    </location>
</feature>
<evidence type="ECO:0000313" key="9">
    <source>
        <dbReference type="Proteomes" id="UP001213000"/>
    </source>
</evidence>
<gene>
    <name evidence="8" type="ORF">NP233_g372</name>
</gene>
<dbReference type="InterPro" id="IPR036259">
    <property type="entry name" value="MFS_trans_sf"/>
</dbReference>
<dbReference type="FunFam" id="1.20.1250.20:FF:000034">
    <property type="entry name" value="MFS general substrate transporter"/>
    <property type="match status" value="1"/>
</dbReference>
<evidence type="ECO:0000259" key="7">
    <source>
        <dbReference type="PROSITE" id="PS50850"/>
    </source>
</evidence>
<evidence type="ECO:0000256" key="4">
    <source>
        <dbReference type="ARBA" id="ARBA00022989"/>
    </source>
</evidence>
<dbReference type="GO" id="GO:0016020">
    <property type="term" value="C:membrane"/>
    <property type="evidence" value="ECO:0007669"/>
    <property type="project" value="UniProtKB-SubCell"/>
</dbReference>
<feature type="transmembrane region" description="Helical" evidence="6">
    <location>
        <begin position="151"/>
        <end position="175"/>
    </location>
</feature>
<keyword evidence="9" id="KW-1185">Reference proteome</keyword>
<dbReference type="PANTHER" id="PTHR43791">
    <property type="entry name" value="PERMEASE-RELATED"/>
    <property type="match status" value="1"/>
</dbReference>
<protein>
    <recommendedName>
        <fullName evidence="7">Major facilitator superfamily (MFS) profile domain-containing protein</fullName>
    </recommendedName>
</protein>
<keyword evidence="2" id="KW-0813">Transport</keyword>
<feature type="transmembrane region" description="Helical" evidence="6">
    <location>
        <begin position="407"/>
        <end position="428"/>
    </location>
</feature>
<feature type="domain" description="Major facilitator superfamily (MFS) profile" evidence="7">
    <location>
        <begin position="28"/>
        <end position="433"/>
    </location>
</feature>
<dbReference type="GO" id="GO:0022857">
    <property type="term" value="F:transmembrane transporter activity"/>
    <property type="evidence" value="ECO:0007669"/>
    <property type="project" value="InterPro"/>
</dbReference>
<feature type="transmembrane region" description="Helical" evidence="6">
    <location>
        <begin position="125"/>
        <end position="145"/>
    </location>
</feature>
<evidence type="ECO:0000256" key="5">
    <source>
        <dbReference type="ARBA" id="ARBA00023136"/>
    </source>
</evidence>
<dbReference type="FunFam" id="1.20.1250.20:FF:000013">
    <property type="entry name" value="MFS general substrate transporter"/>
    <property type="match status" value="1"/>
</dbReference>
<accession>A0AAD5W5L5</accession>
<evidence type="ECO:0000256" key="2">
    <source>
        <dbReference type="ARBA" id="ARBA00022448"/>
    </source>
</evidence>
<keyword evidence="3 6" id="KW-0812">Transmembrane</keyword>
<dbReference type="InterPro" id="IPR020846">
    <property type="entry name" value="MFS_dom"/>
</dbReference>
<dbReference type="Gene3D" id="1.20.1250.20">
    <property type="entry name" value="MFS general substrate transporter like domains"/>
    <property type="match status" value="2"/>
</dbReference>
<comment type="caution">
    <text evidence="8">The sequence shown here is derived from an EMBL/GenBank/DDBJ whole genome shotgun (WGS) entry which is preliminary data.</text>
</comment>
<dbReference type="SUPFAM" id="SSF103473">
    <property type="entry name" value="MFS general substrate transporter"/>
    <property type="match status" value="1"/>
</dbReference>
<dbReference type="EMBL" id="JANIEX010000010">
    <property type="protein sequence ID" value="KAJ3576510.1"/>
    <property type="molecule type" value="Genomic_DNA"/>
</dbReference>
<keyword evidence="5 6" id="KW-0472">Membrane</keyword>
<feature type="transmembrane region" description="Helical" evidence="6">
    <location>
        <begin position="93"/>
        <end position="113"/>
    </location>
</feature>